<keyword evidence="2" id="KW-1003">Cell membrane</keyword>
<evidence type="ECO:0000256" key="2">
    <source>
        <dbReference type="ARBA" id="ARBA00022475"/>
    </source>
</evidence>
<dbReference type="PANTHER" id="PTHR12231:SF257">
    <property type="entry name" value="NEURAL CELL ADHESION MOLECULE L1-LIKE PROTEIN"/>
    <property type="match status" value="1"/>
</dbReference>
<evidence type="ECO:0000256" key="1">
    <source>
        <dbReference type="ARBA" id="ARBA00004236"/>
    </source>
</evidence>
<dbReference type="SMART" id="SM00408">
    <property type="entry name" value="IGc2"/>
    <property type="match status" value="2"/>
</dbReference>
<dbReference type="InterPro" id="IPR013783">
    <property type="entry name" value="Ig-like_fold"/>
</dbReference>
<dbReference type="Pfam" id="PF07679">
    <property type="entry name" value="I-set"/>
    <property type="match status" value="1"/>
</dbReference>
<evidence type="ECO:0000313" key="11">
    <source>
        <dbReference type="Proteomes" id="UP000007303"/>
    </source>
</evidence>
<dbReference type="Pfam" id="PF13927">
    <property type="entry name" value="Ig_3"/>
    <property type="match status" value="1"/>
</dbReference>
<keyword evidence="8" id="KW-0393">Immunoglobulin domain</keyword>
<feature type="domain" description="Ig-like" evidence="9">
    <location>
        <begin position="1"/>
        <end position="73"/>
    </location>
</feature>
<dbReference type="InterPro" id="IPR003599">
    <property type="entry name" value="Ig_sub"/>
</dbReference>
<dbReference type="HOGENOM" id="CLU_1411885_0_0_1"/>
<dbReference type="SMART" id="SM00409">
    <property type="entry name" value="IG"/>
    <property type="match status" value="2"/>
</dbReference>
<dbReference type="Proteomes" id="UP000007303">
    <property type="component" value="Unassembled WGS sequence"/>
</dbReference>
<dbReference type="InterPro" id="IPR007110">
    <property type="entry name" value="Ig-like_dom"/>
</dbReference>
<sequence>QGHNVTLECIPNGLPTPEVEWKKKDGSLEETSGRGDKYNRWFHFENISLNDDGEYECKASNSHGFTTHSFTVTVEAAPYWVKEPTSQLYSPGETVRLDCQAEGIPTPTITWSINGQPITEVDEEPRRSVSGGVLILRDVVFSDTAVYQCEATNKHSALLNTFLHVVELPPQILTSDGLLYKVTEGKNVLMDCE</sequence>
<dbReference type="InterPro" id="IPR013098">
    <property type="entry name" value="Ig_I-set"/>
</dbReference>
<reference evidence="10" key="2">
    <citation type="submission" date="2025-08" db="UniProtKB">
        <authorList>
            <consortium name="Ensembl"/>
        </authorList>
    </citation>
    <scope>IDENTIFICATION</scope>
</reference>
<dbReference type="InterPro" id="IPR036179">
    <property type="entry name" value="Ig-like_dom_sf"/>
</dbReference>
<evidence type="ECO:0000259" key="9">
    <source>
        <dbReference type="PROSITE" id="PS50835"/>
    </source>
</evidence>
<name>H3C819_TETNG</name>
<dbReference type="GO" id="GO:0005886">
    <property type="term" value="C:plasma membrane"/>
    <property type="evidence" value="ECO:0007669"/>
    <property type="project" value="UniProtKB-SubCell"/>
</dbReference>
<evidence type="ECO:0000256" key="5">
    <source>
        <dbReference type="ARBA" id="ARBA00023136"/>
    </source>
</evidence>
<dbReference type="GeneTree" id="ENSGT00940000157506"/>
<comment type="subcellular location">
    <subcellularLocation>
        <location evidence="1">Cell membrane</location>
    </subcellularLocation>
</comment>
<keyword evidence="5" id="KW-0472">Membrane</keyword>
<dbReference type="FunFam" id="2.60.40.10:FF:000005">
    <property type="entry name" value="Neuronal cell adhesion molecule"/>
    <property type="match status" value="1"/>
</dbReference>
<protein>
    <recommendedName>
        <fullName evidence="9">Ig-like domain-containing protein</fullName>
    </recommendedName>
</protein>
<keyword evidence="4" id="KW-0677">Repeat</keyword>
<evidence type="ECO:0000256" key="4">
    <source>
        <dbReference type="ARBA" id="ARBA00022737"/>
    </source>
</evidence>
<dbReference type="InterPro" id="IPR003598">
    <property type="entry name" value="Ig_sub2"/>
</dbReference>
<evidence type="ECO:0000256" key="3">
    <source>
        <dbReference type="ARBA" id="ARBA00022729"/>
    </source>
</evidence>
<accession>H3C819</accession>
<dbReference type="AlphaFoldDB" id="H3C819"/>
<organism evidence="10 11">
    <name type="scientific">Tetraodon nigroviridis</name>
    <name type="common">Spotted green pufferfish</name>
    <name type="synonym">Chelonodon nigroviridis</name>
    <dbReference type="NCBI Taxonomy" id="99883"/>
    <lineage>
        <taxon>Eukaryota</taxon>
        <taxon>Metazoa</taxon>
        <taxon>Chordata</taxon>
        <taxon>Craniata</taxon>
        <taxon>Vertebrata</taxon>
        <taxon>Euteleostomi</taxon>
        <taxon>Actinopterygii</taxon>
        <taxon>Neopterygii</taxon>
        <taxon>Teleostei</taxon>
        <taxon>Neoteleostei</taxon>
        <taxon>Acanthomorphata</taxon>
        <taxon>Eupercaria</taxon>
        <taxon>Tetraodontiformes</taxon>
        <taxon>Tetradontoidea</taxon>
        <taxon>Tetraodontidae</taxon>
        <taxon>Tetraodon</taxon>
    </lineage>
</organism>
<evidence type="ECO:0000256" key="8">
    <source>
        <dbReference type="ARBA" id="ARBA00023319"/>
    </source>
</evidence>
<keyword evidence="6" id="KW-1015">Disulfide bond</keyword>
<keyword evidence="7" id="KW-0325">Glycoprotein</keyword>
<dbReference type="PROSITE" id="PS50835">
    <property type="entry name" value="IG_LIKE"/>
    <property type="match status" value="2"/>
</dbReference>
<dbReference type="Gene3D" id="2.60.40.10">
    <property type="entry name" value="Immunoglobulins"/>
    <property type="match status" value="2"/>
</dbReference>
<dbReference type="FunFam" id="2.60.40.10:FF:000078">
    <property type="entry name" value="Neuronal cell adhesion molecule"/>
    <property type="match status" value="1"/>
</dbReference>
<dbReference type="GO" id="GO:0043005">
    <property type="term" value="C:neuron projection"/>
    <property type="evidence" value="ECO:0007669"/>
    <property type="project" value="TreeGrafter"/>
</dbReference>
<proteinExistence type="predicted"/>
<dbReference type="OMA" id="CKSENWA"/>
<dbReference type="InParanoid" id="H3C819"/>
<dbReference type="Ensembl" id="ENSTNIT00000004530.1">
    <property type="protein sequence ID" value="ENSTNIP00000004391.1"/>
    <property type="gene ID" value="ENSTNIG00000001988.1"/>
</dbReference>
<reference evidence="11" key="1">
    <citation type="journal article" date="2004" name="Nature">
        <title>Genome duplication in the teleost fish Tetraodon nigroviridis reveals the early vertebrate proto-karyotype.</title>
        <authorList>
            <person name="Jaillon O."/>
            <person name="Aury J.-M."/>
            <person name="Brunet F."/>
            <person name="Petit J.-L."/>
            <person name="Stange-Thomann N."/>
            <person name="Mauceli E."/>
            <person name="Bouneau L."/>
            <person name="Fischer C."/>
            <person name="Ozouf-Costaz C."/>
            <person name="Bernot A."/>
            <person name="Nicaud S."/>
            <person name="Jaffe D."/>
            <person name="Fisher S."/>
            <person name="Lutfalla G."/>
            <person name="Dossat C."/>
            <person name="Segurens B."/>
            <person name="Dasilva C."/>
            <person name="Salanoubat M."/>
            <person name="Levy M."/>
            <person name="Boudet N."/>
            <person name="Castellano S."/>
            <person name="Anthouard V."/>
            <person name="Jubin C."/>
            <person name="Castelli V."/>
            <person name="Katinka M."/>
            <person name="Vacherie B."/>
            <person name="Biemont C."/>
            <person name="Skalli Z."/>
            <person name="Cattolico L."/>
            <person name="Poulain J."/>
            <person name="De Berardinis V."/>
            <person name="Cruaud C."/>
            <person name="Duprat S."/>
            <person name="Brottier P."/>
            <person name="Coutanceau J.-P."/>
            <person name="Gouzy J."/>
            <person name="Parra G."/>
            <person name="Lardier G."/>
            <person name="Chapple C."/>
            <person name="McKernan K.J."/>
            <person name="McEwan P."/>
            <person name="Bosak S."/>
            <person name="Kellis M."/>
            <person name="Volff J.-N."/>
            <person name="Guigo R."/>
            <person name="Zody M.C."/>
            <person name="Mesirov J."/>
            <person name="Lindblad-Toh K."/>
            <person name="Birren B."/>
            <person name="Nusbaum C."/>
            <person name="Kahn D."/>
            <person name="Robinson-Rechavi M."/>
            <person name="Laudet V."/>
            <person name="Schachter V."/>
            <person name="Quetier F."/>
            <person name="Saurin W."/>
            <person name="Scarpelli C."/>
            <person name="Wincker P."/>
            <person name="Lander E.S."/>
            <person name="Weissenbach J."/>
            <person name="Roest Crollius H."/>
        </authorList>
    </citation>
    <scope>NUCLEOTIDE SEQUENCE [LARGE SCALE GENOMIC DNA]</scope>
</reference>
<dbReference type="SUPFAM" id="SSF48726">
    <property type="entry name" value="Immunoglobulin"/>
    <property type="match status" value="2"/>
</dbReference>
<keyword evidence="3" id="KW-0732">Signal</keyword>
<feature type="domain" description="Ig-like" evidence="9">
    <location>
        <begin position="78"/>
        <end position="160"/>
    </location>
</feature>
<evidence type="ECO:0000256" key="7">
    <source>
        <dbReference type="ARBA" id="ARBA00023180"/>
    </source>
</evidence>
<dbReference type="InterPro" id="IPR051170">
    <property type="entry name" value="Neural/epithelial_adhesion"/>
</dbReference>
<dbReference type="STRING" id="99883.ENSTNIP00000004391"/>
<reference evidence="10" key="3">
    <citation type="submission" date="2025-09" db="UniProtKB">
        <authorList>
            <consortium name="Ensembl"/>
        </authorList>
    </citation>
    <scope>IDENTIFICATION</scope>
</reference>
<keyword evidence="11" id="KW-1185">Reference proteome</keyword>
<dbReference type="PANTHER" id="PTHR12231">
    <property type="entry name" value="CTX-RELATED TYPE I TRANSMEMBRANE PROTEIN"/>
    <property type="match status" value="1"/>
</dbReference>
<evidence type="ECO:0000256" key="6">
    <source>
        <dbReference type="ARBA" id="ARBA00023157"/>
    </source>
</evidence>
<evidence type="ECO:0000313" key="10">
    <source>
        <dbReference type="Ensembl" id="ENSTNIP00000004391.1"/>
    </source>
</evidence>